<feature type="compositionally biased region" description="Low complexity" evidence="1">
    <location>
        <begin position="63"/>
        <end position="79"/>
    </location>
</feature>
<evidence type="ECO:0000313" key="4">
    <source>
        <dbReference type="Proteomes" id="UP000053558"/>
    </source>
</evidence>
<evidence type="ECO:0000256" key="2">
    <source>
        <dbReference type="SAM" id="SignalP"/>
    </source>
</evidence>
<comment type="caution">
    <text evidence="3">The sequence shown here is derived from an EMBL/GenBank/DDBJ whole genome shotgun (WGS) entry which is preliminary data.</text>
</comment>
<feature type="signal peptide" evidence="2">
    <location>
        <begin position="1"/>
        <end position="22"/>
    </location>
</feature>
<sequence length="280" mass="29449">MQLLRAPAILLALFALLANAVAVSYRGLTNAERLARGLPIAKPQFGRNLPGRAPTPASGAKRSQSASPSPSASSSSSSWGSYSKSLYGRIEVLTSSGTHLGFLSSFTNGTVGVNYGTDSESSDLSVSFTTKANGKDRFDVLINNAGVSQTYLGATSNATLDSGSPSYVSFGVDFNHTTAELTDSILHRFAEFGLVSQQTPVYSPPLASGNQTAESKIWSYTSGSKQIKANYVNPDSSVPTTLIGYSSHSNSLVFVGDIDAYNNASSSADNSLTSVEFYLY</sequence>
<dbReference type="RefSeq" id="XP_007771021.1">
    <property type="nucleotide sequence ID" value="XM_007772831.1"/>
</dbReference>
<dbReference type="Proteomes" id="UP000053558">
    <property type="component" value="Unassembled WGS sequence"/>
</dbReference>
<evidence type="ECO:0008006" key="5">
    <source>
        <dbReference type="Google" id="ProtNLM"/>
    </source>
</evidence>
<name>A0A5M3MK33_CONPW</name>
<proteinExistence type="predicted"/>
<dbReference type="GeneID" id="19203517"/>
<dbReference type="KEGG" id="cput:CONPUDRAFT_156053"/>
<protein>
    <recommendedName>
        <fullName evidence="5">Glycoside hydrolase family 131 protein</fullName>
    </recommendedName>
</protein>
<feature type="region of interest" description="Disordered" evidence="1">
    <location>
        <begin position="45"/>
        <end position="79"/>
    </location>
</feature>
<gene>
    <name evidence="3" type="ORF">CONPUDRAFT_156053</name>
</gene>
<dbReference type="EMBL" id="JH711581">
    <property type="protein sequence ID" value="EIW79377.1"/>
    <property type="molecule type" value="Genomic_DNA"/>
</dbReference>
<keyword evidence="4" id="KW-1185">Reference proteome</keyword>
<dbReference type="AlphaFoldDB" id="A0A5M3MK33"/>
<dbReference type="OrthoDB" id="3167181at2759"/>
<accession>A0A5M3MK33</accession>
<feature type="chain" id="PRO_5024457825" description="Glycoside hydrolase family 131 protein" evidence="2">
    <location>
        <begin position="23"/>
        <end position="280"/>
    </location>
</feature>
<keyword evidence="2" id="KW-0732">Signal</keyword>
<organism evidence="3 4">
    <name type="scientific">Coniophora puteana (strain RWD-64-598)</name>
    <name type="common">Brown rot fungus</name>
    <dbReference type="NCBI Taxonomy" id="741705"/>
    <lineage>
        <taxon>Eukaryota</taxon>
        <taxon>Fungi</taxon>
        <taxon>Dikarya</taxon>
        <taxon>Basidiomycota</taxon>
        <taxon>Agaricomycotina</taxon>
        <taxon>Agaricomycetes</taxon>
        <taxon>Agaricomycetidae</taxon>
        <taxon>Boletales</taxon>
        <taxon>Coniophorineae</taxon>
        <taxon>Coniophoraceae</taxon>
        <taxon>Coniophora</taxon>
    </lineage>
</organism>
<evidence type="ECO:0000313" key="3">
    <source>
        <dbReference type="EMBL" id="EIW79377.1"/>
    </source>
</evidence>
<evidence type="ECO:0000256" key="1">
    <source>
        <dbReference type="SAM" id="MobiDB-lite"/>
    </source>
</evidence>
<dbReference type="OMA" id="GESAIWM"/>
<reference evidence="4" key="1">
    <citation type="journal article" date="2012" name="Science">
        <title>The Paleozoic origin of enzymatic lignin decomposition reconstructed from 31 fungal genomes.</title>
        <authorList>
            <person name="Floudas D."/>
            <person name="Binder M."/>
            <person name="Riley R."/>
            <person name="Barry K."/>
            <person name="Blanchette R.A."/>
            <person name="Henrissat B."/>
            <person name="Martinez A.T."/>
            <person name="Otillar R."/>
            <person name="Spatafora J.W."/>
            <person name="Yadav J.S."/>
            <person name="Aerts A."/>
            <person name="Benoit I."/>
            <person name="Boyd A."/>
            <person name="Carlson A."/>
            <person name="Copeland A."/>
            <person name="Coutinho P.M."/>
            <person name="de Vries R.P."/>
            <person name="Ferreira P."/>
            <person name="Findley K."/>
            <person name="Foster B."/>
            <person name="Gaskell J."/>
            <person name="Glotzer D."/>
            <person name="Gorecki P."/>
            <person name="Heitman J."/>
            <person name="Hesse C."/>
            <person name="Hori C."/>
            <person name="Igarashi K."/>
            <person name="Jurgens J.A."/>
            <person name="Kallen N."/>
            <person name="Kersten P."/>
            <person name="Kohler A."/>
            <person name="Kuees U."/>
            <person name="Kumar T.K.A."/>
            <person name="Kuo A."/>
            <person name="LaButti K."/>
            <person name="Larrondo L.F."/>
            <person name="Lindquist E."/>
            <person name="Ling A."/>
            <person name="Lombard V."/>
            <person name="Lucas S."/>
            <person name="Lundell T."/>
            <person name="Martin R."/>
            <person name="McLaughlin D.J."/>
            <person name="Morgenstern I."/>
            <person name="Morin E."/>
            <person name="Murat C."/>
            <person name="Nagy L.G."/>
            <person name="Nolan M."/>
            <person name="Ohm R.A."/>
            <person name="Patyshakuliyeva A."/>
            <person name="Rokas A."/>
            <person name="Ruiz-Duenas F.J."/>
            <person name="Sabat G."/>
            <person name="Salamov A."/>
            <person name="Samejima M."/>
            <person name="Schmutz J."/>
            <person name="Slot J.C."/>
            <person name="St John F."/>
            <person name="Stenlid J."/>
            <person name="Sun H."/>
            <person name="Sun S."/>
            <person name="Syed K."/>
            <person name="Tsang A."/>
            <person name="Wiebenga A."/>
            <person name="Young D."/>
            <person name="Pisabarro A."/>
            <person name="Eastwood D.C."/>
            <person name="Martin F."/>
            <person name="Cullen D."/>
            <person name="Grigoriev I.V."/>
            <person name="Hibbett D.S."/>
        </authorList>
    </citation>
    <scope>NUCLEOTIDE SEQUENCE [LARGE SCALE GENOMIC DNA]</scope>
    <source>
        <strain evidence="4">RWD-64-598 SS2</strain>
    </source>
</reference>